<keyword evidence="5" id="KW-0560">Oxidoreductase</keyword>
<keyword evidence="3" id="KW-0479">Metal-binding</keyword>
<organism evidence="7 8">
    <name type="scientific">Candidatus Thermokryptus mobilis</name>
    <dbReference type="NCBI Taxonomy" id="1643428"/>
    <lineage>
        <taxon>Bacteria</taxon>
        <taxon>Pseudomonadati</taxon>
        <taxon>Candidatus Kryptoniota</taxon>
        <taxon>Candidatus Thermokryptus</taxon>
    </lineage>
</organism>
<dbReference type="PIRSF" id="PIRSF006157">
    <property type="entry name" value="Doxgns_DODA"/>
    <property type="match status" value="1"/>
</dbReference>
<dbReference type="SUPFAM" id="SSF53213">
    <property type="entry name" value="LigB-like"/>
    <property type="match status" value="1"/>
</dbReference>
<evidence type="ECO:0000256" key="4">
    <source>
        <dbReference type="ARBA" id="ARBA00022833"/>
    </source>
</evidence>
<evidence type="ECO:0000256" key="2">
    <source>
        <dbReference type="ARBA" id="ARBA00007581"/>
    </source>
</evidence>
<keyword evidence="7" id="KW-0223">Dioxygenase</keyword>
<dbReference type="InterPro" id="IPR004183">
    <property type="entry name" value="Xdiol_dOase_suB"/>
</dbReference>
<evidence type="ECO:0000313" key="8">
    <source>
        <dbReference type="Proteomes" id="UP000320623"/>
    </source>
</evidence>
<dbReference type="STRING" id="1643428.GCA_001442855_00471"/>
<dbReference type="GO" id="GO:0016702">
    <property type="term" value="F:oxidoreductase activity, acting on single donors with incorporation of molecular oxygen, incorporation of two atoms of oxygen"/>
    <property type="evidence" value="ECO:0007669"/>
    <property type="project" value="UniProtKB-ARBA"/>
</dbReference>
<evidence type="ECO:0000313" key="7">
    <source>
        <dbReference type="EMBL" id="CUU02423.1"/>
    </source>
</evidence>
<gene>
    <name evidence="7" type="ORF">JGI1_00485</name>
</gene>
<keyword evidence="4" id="KW-0862">Zinc</keyword>
<feature type="domain" description="Extradiol ring-cleavage dioxygenase class III enzyme subunit B" evidence="6">
    <location>
        <begin position="4"/>
        <end position="247"/>
    </location>
</feature>
<dbReference type="RefSeq" id="WP_140944284.1">
    <property type="nucleotide sequence ID" value="NZ_FAOO01000003.1"/>
</dbReference>
<evidence type="ECO:0000256" key="1">
    <source>
        <dbReference type="ARBA" id="ARBA00001947"/>
    </source>
</evidence>
<sequence length="268" mass="30667">MIEAIFVSHGSPTLLVEDGEYVELLKKLGREYKSKGIDLIIVSSPHWISHKDFYVQVSPKPLCIQDYYGFPDELYQFKYEVENDLDFAVKLVEEAKKYNFPVEATLDWGLDHGAWVPLYFMFPERDIPVIPISISAGQLPQEHFKWGNFIRELSEKTGRKILFIGTGSTTHRLDMIRWGMNTALVYPPGEKFDRYLLELLKAGKYDEVLRLPGKEIFYDAMPEGGLLTLFLTIGVAGENTKGEVLYYGGWAYGVSMTAVKFKKLTEVK</sequence>
<comment type="cofactor">
    <cofactor evidence="1">
        <name>Zn(2+)</name>
        <dbReference type="ChEBI" id="CHEBI:29105"/>
    </cofactor>
</comment>
<dbReference type="Pfam" id="PF02900">
    <property type="entry name" value="LigB"/>
    <property type="match status" value="1"/>
</dbReference>
<dbReference type="Proteomes" id="UP000320623">
    <property type="component" value="Unassembled WGS sequence"/>
</dbReference>
<dbReference type="PANTHER" id="PTHR30096:SF0">
    <property type="entry name" value="4,5-DOPA DIOXYGENASE EXTRADIOL-LIKE PROTEIN"/>
    <property type="match status" value="1"/>
</dbReference>
<dbReference type="EMBL" id="FAOO01000003">
    <property type="protein sequence ID" value="CUU02423.1"/>
    <property type="molecule type" value="Genomic_DNA"/>
</dbReference>
<dbReference type="CDD" id="cd07363">
    <property type="entry name" value="45_DOPA_Dioxygenase"/>
    <property type="match status" value="1"/>
</dbReference>
<keyword evidence="8" id="KW-1185">Reference proteome</keyword>
<dbReference type="PANTHER" id="PTHR30096">
    <property type="entry name" value="4,5-DOPA DIOXYGENASE EXTRADIOL-LIKE PROTEIN"/>
    <property type="match status" value="1"/>
</dbReference>
<proteinExistence type="inferred from homology"/>
<evidence type="ECO:0000256" key="3">
    <source>
        <dbReference type="ARBA" id="ARBA00022723"/>
    </source>
</evidence>
<name>A0A0S4MTV0_9BACT</name>
<dbReference type="Gene3D" id="3.40.830.10">
    <property type="entry name" value="LigB-like"/>
    <property type="match status" value="1"/>
</dbReference>
<dbReference type="GO" id="GO:0008270">
    <property type="term" value="F:zinc ion binding"/>
    <property type="evidence" value="ECO:0007669"/>
    <property type="project" value="InterPro"/>
</dbReference>
<dbReference type="GO" id="GO:0008198">
    <property type="term" value="F:ferrous iron binding"/>
    <property type="evidence" value="ECO:0007669"/>
    <property type="project" value="InterPro"/>
</dbReference>
<evidence type="ECO:0000256" key="5">
    <source>
        <dbReference type="ARBA" id="ARBA00023002"/>
    </source>
</evidence>
<comment type="similarity">
    <text evidence="2">Belongs to the DODA-type extradiol aromatic ring-opening dioxygenase family.</text>
</comment>
<accession>A0A0S4MTV0</accession>
<reference evidence="8" key="1">
    <citation type="submission" date="2015-11" db="EMBL/GenBank/DDBJ databases">
        <authorList>
            <person name="Varghese N."/>
        </authorList>
    </citation>
    <scope>NUCLEOTIDE SEQUENCE [LARGE SCALE GENOMIC DNA]</scope>
</reference>
<evidence type="ECO:0000259" key="6">
    <source>
        <dbReference type="Pfam" id="PF02900"/>
    </source>
</evidence>
<dbReference type="AlphaFoldDB" id="A0A0S4MTV0"/>
<dbReference type="InterPro" id="IPR014436">
    <property type="entry name" value="Extradiol_dOase_DODA"/>
</dbReference>
<protein>
    <submittedName>
        <fullName evidence="7">Aromatic ring-opening dioxygenase, catalytic subunit, LigB family</fullName>
    </submittedName>
</protein>
<dbReference type="OrthoDB" id="9790889at2"/>